<name>W7X9K2_TETTS</name>
<dbReference type="OrthoDB" id="8196725at2759"/>
<evidence type="ECO:0000313" key="3">
    <source>
        <dbReference type="Proteomes" id="UP000009168"/>
    </source>
</evidence>
<accession>W7X9K2</accession>
<gene>
    <name evidence="2" type="ORF">TTHERM_000316719</name>
</gene>
<feature type="region of interest" description="Disordered" evidence="1">
    <location>
        <begin position="15"/>
        <end position="63"/>
    </location>
</feature>
<keyword evidence="3" id="KW-1185">Reference proteome</keyword>
<reference evidence="3" key="1">
    <citation type="journal article" date="2006" name="PLoS Biol.">
        <title>Macronuclear genome sequence of the ciliate Tetrahymena thermophila, a model eukaryote.</title>
        <authorList>
            <person name="Eisen J.A."/>
            <person name="Coyne R.S."/>
            <person name="Wu M."/>
            <person name="Wu D."/>
            <person name="Thiagarajan M."/>
            <person name="Wortman J.R."/>
            <person name="Badger J.H."/>
            <person name="Ren Q."/>
            <person name="Amedeo P."/>
            <person name="Jones K.M."/>
            <person name="Tallon L.J."/>
            <person name="Delcher A.L."/>
            <person name="Salzberg S.L."/>
            <person name="Silva J.C."/>
            <person name="Haas B.J."/>
            <person name="Majoros W.H."/>
            <person name="Farzad M."/>
            <person name="Carlton J.M."/>
            <person name="Smith R.K. Jr."/>
            <person name="Garg J."/>
            <person name="Pearlman R.E."/>
            <person name="Karrer K.M."/>
            <person name="Sun L."/>
            <person name="Manning G."/>
            <person name="Elde N.C."/>
            <person name="Turkewitz A.P."/>
            <person name="Asai D.J."/>
            <person name="Wilkes D.E."/>
            <person name="Wang Y."/>
            <person name="Cai H."/>
            <person name="Collins K."/>
            <person name="Stewart B.A."/>
            <person name="Lee S.R."/>
            <person name="Wilamowska K."/>
            <person name="Weinberg Z."/>
            <person name="Ruzzo W.L."/>
            <person name="Wloga D."/>
            <person name="Gaertig J."/>
            <person name="Frankel J."/>
            <person name="Tsao C.-C."/>
            <person name="Gorovsky M.A."/>
            <person name="Keeling P.J."/>
            <person name="Waller R.F."/>
            <person name="Patron N.J."/>
            <person name="Cherry J.M."/>
            <person name="Stover N.A."/>
            <person name="Krieger C.J."/>
            <person name="del Toro C."/>
            <person name="Ryder H.F."/>
            <person name="Williamson S.C."/>
            <person name="Barbeau R.A."/>
            <person name="Hamilton E.P."/>
            <person name="Orias E."/>
        </authorList>
    </citation>
    <scope>NUCLEOTIDE SEQUENCE [LARGE SCALE GENOMIC DNA]</scope>
    <source>
        <strain evidence="3">SB210</strain>
    </source>
</reference>
<organism evidence="2 3">
    <name type="scientific">Tetrahymena thermophila (strain SB210)</name>
    <dbReference type="NCBI Taxonomy" id="312017"/>
    <lineage>
        <taxon>Eukaryota</taxon>
        <taxon>Sar</taxon>
        <taxon>Alveolata</taxon>
        <taxon>Ciliophora</taxon>
        <taxon>Intramacronucleata</taxon>
        <taxon>Oligohymenophorea</taxon>
        <taxon>Hymenostomatida</taxon>
        <taxon>Tetrahymenina</taxon>
        <taxon>Tetrahymenidae</taxon>
        <taxon>Tetrahymena</taxon>
    </lineage>
</organism>
<evidence type="ECO:0000313" key="2">
    <source>
        <dbReference type="EMBL" id="EWS73078.1"/>
    </source>
</evidence>
<protein>
    <submittedName>
        <fullName evidence="2">Uncharacterized protein</fullName>
    </submittedName>
</protein>
<dbReference type="GeneID" id="24438408"/>
<dbReference type="Proteomes" id="UP000009168">
    <property type="component" value="Unassembled WGS sequence"/>
</dbReference>
<dbReference type="EMBL" id="GG662605">
    <property type="protein sequence ID" value="EWS73078.1"/>
    <property type="molecule type" value="Genomic_DNA"/>
</dbReference>
<dbReference type="AlphaFoldDB" id="W7X9K2"/>
<dbReference type="RefSeq" id="XP_012654387.1">
    <property type="nucleotide sequence ID" value="XM_012798933.1"/>
</dbReference>
<dbReference type="KEGG" id="tet:TTHERM_000316719"/>
<dbReference type="InParanoid" id="W7X9K2"/>
<proteinExistence type="predicted"/>
<sequence>MFKLIQTLCFLLKKKKQKRGNPGIEPGTSRTQNENHTTRPIALKGNPGIEPGTSRTQNENHTTRPIALKLLFFNRFEKRNI</sequence>
<evidence type="ECO:0000256" key="1">
    <source>
        <dbReference type="SAM" id="MobiDB-lite"/>
    </source>
</evidence>